<organism evidence="5 6">
    <name type="scientific">Halospina denitrificans</name>
    <dbReference type="NCBI Taxonomy" id="332522"/>
    <lineage>
        <taxon>Bacteria</taxon>
        <taxon>Pseudomonadati</taxon>
        <taxon>Pseudomonadota</taxon>
        <taxon>Gammaproteobacteria</taxon>
        <taxon>Halospina</taxon>
    </lineage>
</organism>
<gene>
    <name evidence="5" type="ORF">DES49_1996</name>
</gene>
<dbReference type="OrthoDB" id="9813348at2"/>
<dbReference type="GO" id="GO:0016627">
    <property type="term" value="F:oxidoreductase activity, acting on the CH-CH group of donors"/>
    <property type="evidence" value="ECO:0007669"/>
    <property type="project" value="InterPro"/>
</dbReference>
<keyword evidence="6" id="KW-1185">Reference proteome</keyword>
<protein>
    <recommendedName>
        <fullName evidence="4">FAD-dependent oxidoreductase 2 FAD-binding domain-containing protein</fullName>
    </recommendedName>
</protein>
<evidence type="ECO:0000256" key="1">
    <source>
        <dbReference type="ARBA" id="ARBA00001974"/>
    </source>
</evidence>
<evidence type="ECO:0000313" key="5">
    <source>
        <dbReference type="EMBL" id="TDT40231.1"/>
    </source>
</evidence>
<dbReference type="Gene3D" id="3.50.50.60">
    <property type="entry name" value="FAD/NAD(P)-binding domain"/>
    <property type="match status" value="1"/>
</dbReference>
<accession>A0A4R7JPZ2</accession>
<dbReference type="Proteomes" id="UP000295830">
    <property type="component" value="Unassembled WGS sequence"/>
</dbReference>
<dbReference type="PIRSF" id="PIRSF036654">
    <property type="entry name" value="UCP036654"/>
    <property type="match status" value="1"/>
</dbReference>
<name>A0A4R7JPZ2_9GAMM</name>
<feature type="domain" description="FAD-dependent oxidoreductase 2 FAD-binding" evidence="4">
    <location>
        <begin position="7"/>
        <end position="517"/>
    </location>
</feature>
<dbReference type="EMBL" id="SOAX01000004">
    <property type="protein sequence ID" value="TDT40231.1"/>
    <property type="molecule type" value="Genomic_DNA"/>
</dbReference>
<reference evidence="5 6" key="1">
    <citation type="submission" date="2019-03" db="EMBL/GenBank/DDBJ databases">
        <title>Genomic Encyclopedia of Type Strains, Phase IV (KMG-IV): sequencing the most valuable type-strain genomes for metagenomic binning, comparative biology and taxonomic classification.</title>
        <authorList>
            <person name="Goeker M."/>
        </authorList>
    </citation>
    <scope>NUCLEOTIDE SEQUENCE [LARGE SCALE GENOMIC DNA]</scope>
    <source>
        <strain evidence="5 6">DSM 15505</strain>
    </source>
</reference>
<dbReference type="PANTHER" id="PTHR43260">
    <property type="entry name" value="3-KETOSTEROID-DELTA-1-DEHYDROGENASE"/>
    <property type="match status" value="1"/>
</dbReference>
<dbReference type="RefSeq" id="WP_133736251.1">
    <property type="nucleotide sequence ID" value="NZ_SOAX01000004.1"/>
</dbReference>
<evidence type="ECO:0000256" key="2">
    <source>
        <dbReference type="ARBA" id="ARBA00022630"/>
    </source>
</evidence>
<dbReference type="InterPro" id="IPR036188">
    <property type="entry name" value="FAD/NAD-bd_sf"/>
</dbReference>
<comment type="caution">
    <text evidence="5">The sequence shown here is derived from an EMBL/GenBank/DDBJ whole genome shotgun (WGS) entry which is preliminary data.</text>
</comment>
<dbReference type="InterPro" id="IPR003953">
    <property type="entry name" value="FAD-dep_OxRdtase_2_FAD-bd"/>
</dbReference>
<evidence type="ECO:0000313" key="6">
    <source>
        <dbReference type="Proteomes" id="UP000295830"/>
    </source>
</evidence>
<dbReference type="AlphaFoldDB" id="A0A4R7JPZ2"/>
<keyword evidence="3" id="KW-0560">Oxidoreductase</keyword>
<dbReference type="SUPFAM" id="SSF51905">
    <property type="entry name" value="FAD/NAD(P)-binding domain"/>
    <property type="match status" value="1"/>
</dbReference>
<dbReference type="Gene3D" id="3.90.700.10">
    <property type="entry name" value="Succinate dehydrogenase/fumarate reductase flavoprotein, catalytic domain"/>
    <property type="match status" value="1"/>
</dbReference>
<dbReference type="PANTHER" id="PTHR43260:SF1">
    <property type="entry name" value="KSDD-LIKE STEROID DEHYDROGENASE RV0785"/>
    <property type="match status" value="1"/>
</dbReference>
<comment type="cofactor">
    <cofactor evidence="1">
        <name>FAD</name>
        <dbReference type="ChEBI" id="CHEBI:57692"/>
    </cofactor>
</comment>
<sequence length="535" mass="58658">MAVHQADVCVIGAGLAGIVTALELIERGHRVALVDGAPAERCGGQANEAFGGMLLSGTPEQKRNGIRDSPELLLADWHSAACFEDNDEWPRHWAEFYAENCRSMIYDWLKGHGIRFFPSVQWVERGNFGDGNSLPRYHIVWGCGRGLVQTLAKALFQHKNQHLLTSLFEHRVTELEQAGGAITGCSGHYGKSAFRVQAPHTVVCSGGINGNLDRVRANWAACYGPAPGNLLAGSHPDADGALHDVVSGHGGRVTHLEWMWNYAAGVRQPDPAFEGQGLSLIPPRSALWLDAYGRRIGLMPLVTGFDTHDLCCRVGNLPHQYSWQVLNRRMAIRELAASGTDTNPDFRDGRLLRVVWNALRGGDPSLTDWLLESCPDVLSADTPWELAERMNQVTDEERIDPTTLESTIDAYDALLRRGRKFHNDDQIRKLQQLRRWPADRLRTCRPQPLINPDAGPLIAIHERLISRKSMGGMMTDLNSRIMADNNTPVPGLYAAGEAAGFGGGGISGVRSLEGTFLSNCILNARQAAAAIHSNP</sequence>
<evidence type="ECO:0000259" key="4">
    <source>
        <dbReference type="Pfam" id="PF00890"/>
    </source>
</evidence>
<dbReference type="InterPro" id="IPR027477">
    <property type="entry name" value="Succ_DH/fumarate_Rdtase_cat_sf"/>
</dbReference>
<dbReference type="Pfam" id="PF00890">
    <property type="entry name" value="FAD_binding_2"/>
    <property type="match status" value="1"/>
</dbReference>
<dbReference type="InterPro" id="IPR014614">
    <property type="entry name" value="KsdD_DH"/>
</dbReference>
<keyword evidence="2" id="KW-0285">Flavoprotein</keyword>
<evidence type="ECO:0000256" key="3">
    <source>
        <dbReference type="ARBA" id="ARBA00023002"/>
    </source>
</evidence>
<proteinExistence type="predicted"/>